<feature type="transmembrane region" description="Helical" evidence="1">
    <location>
        <begin position="54"/>
        <end position="75"/>
    </location>
</feature>
<dbReference type="EMBL" id="FNOK01000012">
    <property type="protein sequence ID" value="SDX54619.1"/>
    <property type="molecule type" value="Genomic_DNA"/>
</dbReference>
<evidence type="ECO:0000256" key="1">
    <source>
        <dbReference type="SAM" id="Phobius"/>
    </source>
</evidence>
<reference evidence="3" key="1">
    <citation type="submission" date="2016-10" db="EMBL/GenBank/DDBJ databases">
        <authorList>
            <person name="Varghese N."/>
            <person name="Submissions S."/>
        </authorList>
    </citation>
    <scope>NUCLEOTIDE SEQUENCE [LARGE SCALE GENOMIC DNA]</scope>
    <source>
        <strain evidence="3">CGMCC 4.3530</strain>
    </source>
</reference>
<keyword evidence="1" id="KW-1133">Transmembrane helix</keyword>
<feature type="transmembrane region" description="Helical" evidence="1">
    <location>
        <begin position="210"/>
        <end position="233"/>
    </location>
</feature>
<keyword evidence="1" id="KW-0472">Membrane</keyword>
<evidence type="ECO:0000313" key="3">
    <source>
        <dbReference type="Proteomes" id="UP000199529"/>
    </source>
</evidence>
<keyword evidence="1" id="KW-0812">Transmembrane</keyword>
<proteinExistence type="predicted"/>
<dbReference type="OrthoDB" id="3399482at2"/>
<dbReference type="GO" id="GO:0140359">
    <property type="term" value="F:ABC-type transporter activity"/>
    <property type="evidence" value="ECO:0007669"/>
    <property type="project" value="InterPro"/>
</dbReference>
<feature type="transmembrane region" description="Helical" evidence="1">
    <location>
        <begin position="96"/>
        <end position="122"/>
    </location>
</feature>
<gene>
    <name evidence="2" type="ORF">SAMN05216215_101263</name>
</gene>
<feature type="transmembrane region" description="Helical" evidence="1">
    <location>
        <begin position="128"/>
        <end position="147"/>
    </location>
</feature>
<dbReference type="AlphaFoldDB" id="A0A1H3CMF3"/>
<dbReference type="RefSeq" id="WP_093265864.1">
    <property type="nucleotide sequence ID" value="NZ_FNOK01000012.1"/>
</dbReference>
<organism evidence="2 3">
    <name type="scientific">Saccharopolyspora shandongensis</name>
    <dbReference type="NCBI Taxonomy" id="418495"/>
    <lineage>
        <taxon>Bacteria</taxon>
        <taxon>Bacillati</taxon>
        <taxon>Actinomycetota</taxon>
        <taxon>Actinomycetes</taxon>
        <taxon>Pseudonocardiales</taxon>
        <taxon>Pseudonocardiaceae</taxon>
        <taxon>Saccharopolyspora</taxon>
    </lineage>
</organism>
<dbReference type="STRING" id="418495.SAMN05216215_101263"/>
<dbReference type="Proteomes" id="UP000199529">
    <property type="component" value="Unassembled WGS sequence"/>
</dbReference>
<name>A0A1H3CMF3_9PSEU</name>
<protein>
    <submittedName>
        <fullName evidence="2">ABC-2 type transport system permease protein</fullName>
    </submittedName>
</protein>
<feature type="transmembrane region" description="Helical" evidence="1">
    <location>
        <begin position="168"/>
        <end position="190"/>
    </location>
</feature>
<evidence type="ECO:0000313" key="2">
    <source>
        <dbReference type="EMBL" id="SDX54619.1"/>
    </source>
</evidence>
<keyword evidence="3" id="KW-1185">Reference proteome</keyword>
<sequence>MSTAVLALSSAEWKLLMRNKTVALSATLMPLLLGLLLGTSVPGSADLRVWSATLTTQLLAVQGLTVYFTVTTALTSRREDLYLKRLRSSEQSAATILTGLLSPVVLLGFGQMVVLFGISVGLGAPLPASPVALVLAMIPGVALAVAAGAATSGRTSTAEQAQITTMPWLIVLLGSALWASMSGSPAAVLLPGGAIGDLVHRAMSGVDLLGGLPALGVLVAWIALLGLLARAWFRWEPRA</sequence>
<accession>A0A1H3CMF3</accession>
<dbReference type="GO" id="GO:0016020">
    <property type="term" value="C:membrane"/>
    <property type="evidence" value="ECO:0007669"/>
    <property type="project" value="UniProtKB-SubCell"/>
</dbReference>